<feature type="transmembrane region" description="Helical" evidence="1">
    <location>
        <begin position="53"/>
        <end position="71"/>
    </location>
</feature>
<gene>
    <name evidence="2" type="ORF">CA267_011515</name>
</gene>
<protein>
    <submittedName>
        <fullName evidence="2">Uncharacterized protein</fullName>
    </submittedName>
</protein>
<reference evidence="3" key="1">
    <citation type="submission" date="2014-12" db="EMBL/GenBank/DDBJ databases">
        <title>Complete genome sequence of a multi-drug resistant Klebsiella pneumoniae.</title>
        <authorList>
            <person name="Hua X."/>
            <person name="Chen Q."/>
            <person name="Li X."/>
            <person name="Feng Y."/>
            <person name="Ruan Z."/>
            <person name="Yu Y."/>
        </authorList>
    </citation>
    <scope>NUCLEOTIDE SEQUENCE [LARGE SCALE GENOMIC DNA]</scope>
    <source>
        <strain evidence="3">5.12</strain>
    </source>
</reference>
<evidence type="ECO:0000313" key="2">
    <source>
        <dbReference type="EMBL" id="QJR81360.1"/>
    </source>
</evidence>
<keyword evidence="1" id="KW-1133">Transmembrane helix</keyword>
<accession>A0A6M4MFC7</accession>
<dbReference type="Proteomes" id="UP000219285">
    <property type="component" value="Chromosome"/>
</dbReference>
<dbReference type="RefSeq" id="WP_075607349.1">
    <property type="nucleotide sequence ID" value="NZ_CP052766.1"/>
</dbReference>
<keyword evidence="3" id="KW-1185">Reference proteome</keyword>
<dbReference type="OrthoDB" id="6227277at2"/>
<dbReference type="AlphaFoldDB" id="A0A6M4MFC7"/>
<reference evidence="2 3" key="2">
    <citation type="submission" date="2020-04" db="EMBL/GenBank/DDBJ databases">
        <title>Complete genome sequence of Alteromonas pelagimontana 5.12T.</title>
        <authorList>
            <person name="Sinha R.K."/>
            <person name="Krishnan K.P."/>
            <person name="Kurian J.P."/>
        </authorList>
    </citation>
    <scope>NUCLEOTIDE SEQUENCE [LARGE SCALE GENOMIC DNA]</scope>
    <source>
        <strain evidence="2 3">5.12</strain>
    </source>
</reference>
<organism evidence="2 3">
    <name type="scientific">Alteromonas pelagimontana</name>
    <dbReference type="NCBI Taxonomy" id="1858656"/>
    <lineage>
        <taxon>Bacteria</taxon>
        <taxon>Pseudomonadati</taxon>
        <taxon>Pseudomonadota</taxon>
        <taxon>Gammaproteobacteria</taxon>
        <taxon>Alteromonadales</taxon>
        <taxon>Alteromonadaceae</taxon>
        <taxon>Alteromonas/Salinimonas group</taxon>
        <taxon>Alteromonas</taxon>
    </lineage>
</organism>
<evidence type="ECO:0000313" key="3">
    <source>
        <dbReference type="Proteomes" id="UP000219285"/>
    </source>
</evidence>
<dbReference type="KEGG" id="apel:CA267_011515"/>
<proteinExistence type="predicted"/>
<keyword evidence="1" id="KW-0812">Transmembrane</keyword>
<sequence>MKTNNFETELQKQLESLPKEKPPQRDLWKGVELGLEAPHHAAARRSSGSSFKWIGIAASFALVVLVGWFGLQENAPHQSDKVISGEALVQALSQQHEDQKQALLVKFEGHEAFTQNWQQQLTELDEAAGAIKAALKQDPDNTALLQMLQNVYQQQILLIERVHAPKWQQI</sequence>
<keyword evidence="1" id="KW-0472">Membrane</keyword>
<evidence type="ECO:0000256" key="1">
    <source>
        <dbReference type="SAM" id="Phobius"/>
    </source>
</evidence>
<dbReference type="EMBL" id="CP052766">
    <property type="protein sequence ID" value="QJR81360.1"/>
    <property type="molecule type" value="Genomic_DNA"/>
</dbReference>
<name>A0A6M4MFC7_9ALTE</name>